<dbReference type="Proteomes" id="UP000036403">
    <property type="component" value="Unassembled WGS sequence"/>
</dbReference>
<accession>A0A0J7MVK7</accession>
<sequence length="117" mass="12583">MLLLSFCGLLDAAPDVIPEPSALMKGIRWERSNNTKFNPDVILSTPEMIRRAGYPAEAHVIKTKDGYLLTLHRIPGGNGSLPVLLQHGLLGCSADWAILGKGKALGTNLINPLINLS</sequence>
<dbReference type="Pfam" id="PF04083">
    <property type="entry name" value="Abhydro_lipase"/>
    <property type="match status" value="1"/>
</dbReference>
<comment type="caution">
    <text evidence="2">The sequence shown here is derived from an EMBL/GenBank/DDBJ whole genome shotgun (WGS) entry which is preliminary data.</text>
</comment>
<dbReference type="PaxDb" id="67767-A0A0J7MVK7"/>
<gene>
    <name evidence="2" type="ORF">RF55_17623</name>
</gene>
<proteinExistence type="predicted"/>
<dbReference type="SUPFAM" id="SSF53474">
    <property type="entry name" value="alpha/beta-Hydrolases"/>
    <property type="match status" value="1"/>
</dbReference>
<dbReference type="InterPro" id="IPR029058">
    <property type="entry name" value="AB_hydrolase_fold"/>
</dbReference>
<name>A0A0J7MVK7_LASNI</name>
<keyword evidence="3" id="KW-1185">Reference proteome</keyword>
<reference evidence="2 3" key="1">
    <citation type="submission" date="2015-04" db="EMBL/GenBank/DDBJ databases">
        <title>Lasius niger genome sequencing.</title>
        <authorList>
            <person name="Konorov E.A."/>
            <person name="Nikitin M.A."/>
            <person name="Kirill M.V."/>
            <person name="Chang P."/>
        </authorList>
    </citation>
    <scope>NUCLEOTIDE SEQUENCE [LARGE SCALE GENOMIC DNA]</scope>
    <source>
        <tissue evidence="2">Whole</tissue>
    </source>
</reference>
<dbReference type="AlphaFoldDB" id="A0A0J7MVK7"/>
<dbReference type="STRING" id="67767.A0A0J7MVK7"/>
<dbReference type="OrthoDB" id="6514505at2759"/>
<feature type="domain" description="Partial AB-hydrolase lipase" evidence="1">
    <location>
        <begin position="45"/>
        <end position="98"/>
    </location>
</feature>
<dbReference type="GO" id="GO:0006629">
    <property type="term" value="P:lipid metabolic process"/>
    <property type="evidence" value="ECO:0007669"/>
    <property type="project" value="InterPro"/>
</dbReference>
<dbReference type="EMBL" id="LBMM01016184">
    <property type="protein sequence ID" value="KMQ84510.1"/>
    <property type="molecule type" value="Genomic_DNA"/>
</dbReference>
<organism evidence="2 3">
    <name type="scientific">Lasius niger</name>
    <name type="common">Black garden ant</name>
    <dbReference type="NCBI Taxonomy" id="67767"/>
    <lineage>
        <taxon>Eukaryota</taxon>
        <taxon>Metazoa</taxon>
        <taxon>Ecdysozoa</taxon>
        <taxon>Arthropoda</taxon>
        <taxon>Hexapoda</taxon>
        <taxon>Insecta</taxon>
        <taxon>Pterygota</taxon>
        <taxon>Neoptera</taxon>
        <taxon>Endopterygota</taxon>
        <taxon>Hymenoptera</taxon>
        <taxon>Apocrita</taxon>
        <taxon>Aculeata</taxon>
        <taxon>Formicoidea</taxon>
        <taxon>Formicidae</taxon>
        <taxon>Formicinae</taxon>
        <taxon>Lasius</taxon>
        <taxon>Lasius</taxon>
    </lineage>
</organism>
<protein>
    <submittedName>
        <fullName evidence="2">Lipase 3</fullName>
    </submittedName>
</protein>
<evidence type="ECO:0000259" key="1">
    <source>
        <dbReference type="Pfam" id="PF04083"/>
    </source>
</evidence>
<dbReference type="PANTHER" id="PTHR11005">
    <property type="entry name" value="LYSOSOMAL ACID LIPASE-RELATED"/>
    <property type="match status" value="1"/>
</dbReference>
<evidence type="ECO:0000313" key="3">
    <source>
        <dbReference type="Proteomes" id="UP000036403"/>
    </source>
</evidence>
<evidence type="ECO:0000313" key="2">
    <source>
        <dbReference type="EMBL" id="KMQ84510.1"/>
    </source>
</evidence>
<dbReference type="InterPro" id="IPR006693">
    <property type="entry name" value="AB_hydrolase_lipase"/>
</dbReference>
<dbReference type="Gene3D" id="3.40.50.1820">
    <property type="entry name" value="alpha/beta hydrolase"/>
    <property type="match status" value="1"/>
</dbReference>